<reference evidence="1" key="1">
    <citation type="submission" date="2018-07" db="EMBL/GenBank/DDBJ databases">
        <authorList>
            <consortium name="Genoscope - CEA"/>
            <person name="William W."/>
        </authorList>
    </citation>
    <scope>NUCLEOTIDE SEQUENCE</scope>
    <source>
        <strain evidence="1">IK1</strain>
    </source>
</reference>
<gene>
    <name evidence="1" type="ORF">TRIP_B330524</name>
</gene>
<accession>A0A653A8Z0</accession>
<sequence length="48" mass="5461">MEMVHAMMDVCTDFCVEDLEICTAEFLISKTPTRNVAGRFHGYVCSRC</sequence>
<proteinExistence type="predicted"/>
<dbReference type="AlphaFoldDB" id="A0A653A8Z0"/>
<organism evidence="1">
    <name type="scientific">Uncultured Desulfatiglans sp</name>
    <dbReference type="NCBI Taxonomy" id="1748965"/>
    <lineage>
        <taxon>Bacteria</taxon>
        <taxon>Pseudomonadati</taxon>
        <taxon>Thermodesulfobacteriota</taxon>
        <taxon>Desulfobacteria</taxon>
        <taxon>Desulfatiglandales</taxon>
        <taxon>Desulfatiglandaceae</taxon>
        <taxon>Desulfatiglans</taxon>
        <taxon>environmental samples</taxon>
    </lineage>
</organism>
<name>A0A653A8Z0_UNCDX</name>
<protein>
    <submittedName>
        <fullName evidence="1">Uncharacterized protein</fullName>
    </submittedName>
</protein>
<evidence type="ECO:0000313" key="1">
    <source>
        <dbReference type="EMBL" id="VBB44418.1"/>
    </source>
</evidence>
<dbReference type="EMBL" id="UPXX01000027">
    <property type="protein sequence ID" value="VBB44418.1"/>
    <property type="molecule type" value="Genomic_DNA"/>
</dbReference>